<keyword evidence="2" id="KW-0812">Transmembrane</keyword>
<keyword evidence="2" id="KW-1133">Transmembrane helix</keyword>
<evidence type="ECO:0000256" key="2">
    <source>
        <dbReference type="SAM" id="Phobius"/>
    </source>
</evidence>
<accession>A0A4Z2F0P7</accession>
<reference evidence="3 4" key="1">
    <citation type="submission" date="2019-03" db="EMBL/GenBank/DDBJ databases">
        <title>First draft genome of Liparis tanakae, snailfish: a comprehensive survey of snailfish specific genes.</title>
        <authorList>
            <person name="Kim W."/>
            <person name="Song I."/>
            <person name="Jeong J.-H."/>
            <person name="Kim D."/>
            <person name="Kim S."/>
            <person name="Ryu S."/>
            <person name="Song J.Y."/>
            <person name="Lee S.K."/>
        </authorList>
    </citation>
    <scope>NUCLEOTIDE SEQUENCE [LARGE SCALE GENOMIC DNA]</scope>
    <source>
        <tissue evidence="3">Muscle</tissue>
    </source>
</reference>
<dbReference type="EMBL" id="SRLO01002015">
    <property type="protein sequence ID" value="TNN34224.1"/>
    <property type="molecule type" value="Genomic_DNA"/>
</dbReference>
<feature type="transmembrane region" description="Helical" evidence="2">
    <location>
        <begin position="12"/>
        <end position="32"/>
    </location>
</feature>
<comment type="caution">
    <text evidence="3">The sequence shown here is derived from an EMBL/GenBank/DDBJ whole genome shotgun (WGS) entry which is preliminary data.</text>
</comment>
<dbReference type="AlphaFoldDB" id="A0A4Z2F0P7"/>
<keyword evidence="2" id="KW-0472">Membrane</keyword>
<evidence type="ECO:0000256" key="1">
    <source>
        <dbReference type="SAM" id="MobiDB-lite"/>
    </source>
</evidence>
<name>A0A4Z2F0P7_9TELE</name>
<protein>
    <submittedName>
        <fullName evidence="3">Uncharacterized protein</fullName>
    </submittedName>
</protein>
<organism evidence="3 4">
    <name type="scientific">Liparis tanakae</name>
    <name type="common">Tanaka's snailfish</name>
    <dbReference type="NCBI Taxonomy" id="230148"/>
    <lineage>
        <taxon>Eukaryota</taxon>
        <taxon>Metazoa</taxon>
        <taxon>Chordata</taxon>
        <taxon>Craniata</taxon>
        <taxon>Vertebrata</taxon>
        <taxon>Euteleostomi</taxon>
        <taxon>Actinopterygii</taxon>
        <taxon>Neopterygii</taxon>
        <taxon>Teleostei</taxon>
        <taxon>Neoteleostei</taxon>
        <taxon>Acanthomorphata</taxon>
        <taxon>Eupercaria</taxon>
        <taxon>Perciformes</taxon>
        <taxon>Cottioidei</taxon>
        <taxon>Cottales</taxon>
        <taxon>Liparidae</taxon>
        <taxon>Liparis</taxon>
    </lineage>
</organism>
<sequence>MRETSDSPAAFYLGALVNFGLQVLTTLPHTLLHERGGRVRQATAISLATTATATIATTTIGGRAVTQRGPPRLLLPDQRRELNPQHGSGIR</sequence>
<keyword evidence="4" id="KW-1185">Reference proteome</keyword>
<feature type="region of interest" description="Disordered" evidence="1">
    <location>
        <begin position="61"/>
        <end position="91"/>
    </location>
</feature>
<evidence type="ECO:0000313" key="4">
    <source>
        <dbReference type="Proteomes" id="UP000314294"/>
    </source>
</evidence>
<gene>
    <name evidence="3" type="ORF">EYF80_055616</name>
</gene>
<evidence type="ECO:0000313" key="3">
    <source>
        <dbReference type="EMBL" id="TNN34224.1"/>
    </source>
</evidence>
<dbReference type="Proteomes" id="UP000314294">
    <property type="component" value="Unassembled WGS sequence"/>
</dbReference>
<proteinExistence type="predicted"/>